<keyword evidence="13" id="KW-1185">Reference proteome</keyword>
<feature type="transmembrane region" description="Helical" evidence="7">
    <location>
        <begin position="546"/>
        <end position="563"/>
    </location>
</feature>
<reference evidence="12" key="2">
    <citation type="submission" date="2023-07" db="EMBL/GenBank/DDBJ databases">
        <title>Genome content predicts the carbon catabolic preferences of heterotrophic bacteria.</title>
        <authorList>
            <person name="Gralka M."/>
        </authorList>
    </citation>
    <scope>NUCLEOTIDE SEQUENCE</scope>
    <source>
        <strain evidence="12">F2M12</strain>
    </source>
</reference>
<dbReference type="NCBIfam" id="TIGR00361">
    <property type="entry name" value="ComEC_Rec2"/>
    <property type="match status" value="1"/>
</dbReference>
<keyword evidence="4 7" id="KW-1133">Transmembrane helix</keyword>
<dbReference type="InterPro" id="IPR004477">
    <property type="entry name" value="ComEC_N"/>
</dbReference>
<feature type="transmembrane region" description="Helical" evidence="7">
    <location>
        <begin position="28"/>
        <end position="44"/>
    </location>
</feature>
<evidence type="ECO:0000256" key="1">
    <source>
        <dbReference type="ARBA" id="ARBA00004651"/>
    </source>
</evidence>
<dbReference type="EMBL" id="JAUOQI010000001">
    <property type="protein sequence ID" value="MDO6576164.1"/>
    <property type="molecule type" value="Genomic_DNA"/>
</dbReference>
<reference evidence="11 13" key="1">
    <citation type="submission" date="2015-12" db="EMBL/GenBank/DDBJ databases">
        <title>Intraspecies pangenome expansion in the marine bacterium Alteromonas.</title>
        <authorList>
            <person name="Lopez-Perez M."/>
            <person name="Rodriguez-Valera F."/>
        </authorList>
    </citation>
    <scope>NUCLEOTIDE SEQUENCE [LARGE SCALE GENOMIC DNA]</scope>
    <source>
        <strain evidence="11 13">LMG 21861</strain>
    </source>
</reference>
<dbReference type="SUPFAM" id="SSF56281">
    <property type="entry name" value="Metallo-hydrolase/oxidoreductase"/>
    <property type="match status" value="1"/>
</dbReference>
<dbReference type="InterPro" id="IPR035681">
    <property type="entry name" value="ComA-like_MBL"/>
</dbReference>
<dbReference type="PANTHER" id="PTHR30619">
    <property type="entry name" value="DNA INTERNALIZATION/COMPETENCE PROTEIN COMEC/REC2"/>
    <property type="match status" value="1"/>
</dbReference>
<dbReference type="CDD" id="cd07731">
    <property type="entry name" value="ComA-like_MBL-fold"/>
    <property type="match status" value="1"/>
</dbReference>
<name>A0AAW7YY36_9ALTE</name>
<evidence type="ECO:0000313" key="13">
    <source>
        <dbReference type="Proteomes" id="UP000056750"/>
    </source>
</evidence>
<feature type="transmembrane region" description="Helical" evidence="7">
    <location>
        <begin position="334"/>
        <end position="353"/>
    </location>
</feature>
<feature type="transmembrane region" description="Helical" evidence="7">
    <location>
        <begin position="359"/>
        <end position="376"/>
    </location>
</feature>
<dbReference type="InterPro" id="IPR025405">
    <property type="entry name" value="DUF4131"/>
</dbReference>
<gene>
    <name evidence="11" type="ORF">AVL57_11705</name>
    <name evidence="12" type="ORF">Q4527_02120</name>
</gene>
<dbReference type="InterPro" id="IPR036866">
    <property type="entry name" value="RibonucZ/Hydroxyglut_hydro"/>
</dbReference>
<dbReference type="InterPro" id="IPR004797">
    <property type="entry name" value="Competence_ComEC/Rec2"/>
</dbReference>
<feature type="compositionally biased region" description="Polar residues" evidence="6">
    <location>
        <begin position="136"/>
        <end position="150"/>
    </location>
</feature>
<evidence type="ECO:0000259" key="10">
    <source>
        <dbReference type="Pfam" id="PF13567"/>
    </source>
</evidence>
<evidence type="ECO:0000259" key="9">
    <source>
        <dbReference type="Pfam" id="PF03772"/>
    </source>
</evidence>
<dbReference type="NCBIfam" id="TIGR00360">
    <property type="entry name" value="ComEC_N-term"/>
    <property type="match status" value="1"/>
</dbReference>
<dbReference type="Gene3D" id="3.60.15.10">
    <property type="entry name" value="Ribonuclease Z/Hydroxyacylglutathione hydrolase-like"/>
    <property type="match status" value="1"/>
</dbReference>
<evidence type="ECO:0000256" key="4">
    <source>
        <dbReference type="ARBA" id="ARBA00022989"/>
    </source>
</evidence>
<dbReference type="AlphaFoldDB" id="A0AAW7YY36"/>
<evidence type="ECO:0000313" key="12">
    <source>
        <dbReference type="EMBL" id="MDO6576164.1"/>
    </source>
</evidence>
<feature type="transmembrane region" description="Helical" evidence="7">
    <location>
        <begin position="461"/>
        <end position="484"/>
    </location>
</feature>
<dbReference type="Proteomes" id="UP000056750">
    <property type="component" value="Chromosome"/>
</dbReference>
<dbReference type="InterPro" id="IPR052159">
    <property type="entry name" value="Competence_DNA_uptake"/>
</dbReference>
<feature type="domain" description="ComEC/Rec2-related protein" evidence="9">
    <location>
        <begin position="268"/>
        <end position="543"/>
    </location>
</feature>
<feature type="transmembrane region" description="Helical" evidence="7">
    <location>
        <begin position="521"/>
        <end position="540"/>
    </location>
</feature>
<feature type="transmembrane region" description="Helical" evidence="7">
    <location>
        <begin position="426"/>
        <end position="449"/>
    </location>
</feature>
<keyword evidence="3 7" id="KW-0812">Transmembrane</keyword>
<sequence>MVNRITIWCGSFCVSATTAVLWPELPSLNLVMTLAIGGGVLLFLSKCNFHFHTISGEKQTSWIKFVLIAVSGAFIGATWLASLGYWHLSWQLPQSKIQQDVTINAVVDHGGCLSGQKNAEPSLKNRENALNRENTESTANSSKSKPTQSAGHDESEQRFMAYTVKVNALDDLALRFTRKMTLSHRVTGACLHNGDEFTATVKLKPAYGTLNPVGFNRQQYLASQQIVATGYIKQLHHESVLHNHSTRHNMSVFLSTLPLNQMRWFQALLIGERSLLTKEDWHTIGQTGTAHIFSISGMHLSIIAMTAFYGCSAFIFVASSIVKGKSAFINLRGYVLITLVSSAALYVMLSGMALPVVRAFVLLVVGIGFAAFNNVLRPLHMGVFMLFTCIVLFPLSLLQASFYLSIGAVISIWLLNWRFRFQAMPWYKALFYMQLGVSVVMAPITLLWFGTASTIGIIANLFVLPVITLILPVALLALMAGFYFSPSLDFTVWVLLKIDTVLGWLLSCLSEAASWGISAIHFYPSTGSMLCLLIAMLFVVLPRWRYKWPCVLLLILPVTFSLIPSSPARWFVNVFDAGQGTAIALTKGVHAIIVDTGPMYNGEAPLASKVIPAFLKRNNSEQVDMVIHSHGDTDHAGGKAAFKAWLDNEGIQPSWISPIDGCERGRVINWQGLTLTFLWPEKGNLEDSNAMSCVIKIDDGHHSILLPGDIERSSEYAILHAEQKQMTNGDNAGISSAQDNKSHFEKMAVDADVLIAPHHGSKTSSTDIWIKRVSPDVVVYTQGYENRWKFPSHSVFSRYQHYGVRQFTTSEFGFIRLEFAEGGYIVSSERKDAQNRWYLPRYTPRHLISSESEVKKTDIFQAKHRVD</sequence>
<feature type="transmembrane region" description="Helical" evidence="7">
    <location>
        <begin position="65"/>
        <end position="88"/>
    </location>
</feature>
<evidence type="ECO:0000313" key="14">
    <source>
        <dbReference type="Proteomes" id="UP001170717"/>
    </source>
</evidence>
<evidence type="ECO:0000256" key="5">
    <source>
        <dbReference type="ARBA" id="ARBA00023136"/>
    </source>
</evidence>
<dbReference type="Pfam" id="PF00753">
    <property type="entry name" value="Lactamase_B"/>
    <property type="match status" value="1"/>
</dbReference>
<keyword evidence="5 7" id="KW-0472">Membrane</keyword>
<dbReference type="PANTHER" id="PTHR30619:SF1">
    <property type="entry name" value="RECOMBINATION PROTEIN 2"/>
    <property type="match status" value="1"/>
</dbReference>
<proteinExistence type="predicted"/>
<dbReference type="InterPro" id="IPR001279">
    <property type="entry name" value="Metallo-B-lactamas"/>
</dbReference>
<evidence type="ECO:0000256" key="7">
    <source>
        <dbReference type="SAM" id="Phobius"/>
    </source>
</evidence>
<evidence type="ECO:0000313" key="11">
    <source>
        <dbReference type="EMBL" id="AMJ74568.1"/>
    </source>
</evidence>
<dbReference type="RefSeq" id="WP_057791595.1">
    <property type="nucleotide sequence ID" value="NZ_CAXIBE010000019.1"/>
</dbReference>
<feature type="transmembrane region" description="Helical" evidence="7">
    <location>
        <begin position="300"/>
        <end position="322"/>
    </location>
</feature>
<dbReference type="GO" id="GO:0005886">
    <property type="term" value="C:plasma membrane"/>
    <property type="evidence" value="ECO:0007669"/>
    <property type="project" value="UniProtKB-SubCell"/>
</dbReference>
<organism evidence="12 14">
    <name type="scientific">Alteromonas stellipolaris</name>
    <dbReference type="NCBI Taxonomy" id="233316"/>
    <lineage>
        <taxon>Bacteria</taxon>
        <taxon>Pseudomonadati</taxon>
        <taxon>Pseudomonadota</taxon>
        <taxon>Gammaproteobacteria</taxon>
        <taxon>Alteromonadales</taxon>
        <taxon>Alteromonadaceae</taxon>
        <taxon>Alteromonas/Salinimonas group</taxon>
        <taxon>Alteromonas</taxon>
    </lineage>
</organism>
<evidence type="ECO:0000256" key="2">
    <source>
        <dbReference type="ARBA" id="ARBA00022475"/>
    </source>
</evidence>
<protein>
    <submittedName>
        <fullName evidence="12">DNA internalization-related competence protein ComEC/Rec2</fullName>
    </submittedName>
</protein>
<evidence type="ECO:0000256" key="3">
    <source>
        <dbReference type="ARBA" id="ARBA00022692"/>
    </source>
</evidence>
<dbReference type="Proteomes" id="UP001170717">
    <property type="component" value="Unassembled WGS sequence"/>
</dbReference>
<comment type="subcellular location">
    <subcellularLocation>
        <location evidence="1">Cell membrane</location>
        <topology evidence="1">Multi-pass membrane protein</topology>
    </subcellularLocation>
</comment>
<dbReference type="EMBL" id="CP013926">
    <property type="protein sequence ID" value="AMJ74568.1"/>
    <property type="molecule type" value="Genomic_DNA"/>
</dbReference>
<dbReference type="GO" id="GO:0030420">
    <property type="term" value="P:establishment of competence for transformation"/>
    <property type="evidence" value="ECO:0007669"/>
    <property type="project" value="InterPro"/>
</dbReference>
<keyword evidence="2" id="KW-1003">Cell membrane</keyword>
<dbReference type="Pfam" id="PF13567">
    <property type="entry name" value="DUF4131"/>
    <property type="match status" value="1"/>
</dbReference>
<dbReference type="KEGG" id="asq:AVL57_11705"/>
<feature type="region of interest" description="Disordered" evidence="6">
    <location>
        <begin position="131"/>
        <end position="155"/>
    </location>
</feature>
<feature type="domain" description="DUF4131" evidence="10">
    <location>
        <begin position="170"/>
        <end position="234"/>
    </location>
</feature>
<evidence type="ECO:0000256" key="6">
    <source>
        <dbReference type="SAM" id="MobiDB-lite"/>
    </source>
</evidence>
<evidence type="ECO:0000259" key="8">
    <source>
        <dbReference type="Pfam" id="PF00753"/>
    </source>
</evidence>
<feature type="domain" description="Metallo-beta-lactamase" evidence="8">
    <location>
        <begin position="577"/>
        <end position="777"/>
    </location>
</feature>
<feature type="transmembrane region" description="Helical" evidence="7">
    <location>
        <begin position="383"/>
        <end position="414"/>
    </location>
</feature>
<accession>A0AAW7YY36</accession>
<dbReference type="Pfam" id="PF03772">
    <property type="entry name" value="Competence"/>
    <property type="match status" value="1"/>
</dbReference>
<feature type="transmembrane region" description="Helical" evidence="7">
    <location>
        <begin position="5"/>
        <end position="22"/>
    </location>
</feature>
<dbReference type="GeneID" id="83258416"/>